<dbReference type="Proteomes" id="UP000280598">
    <property type="component" value="Unassembled WGS sequence"/>
</dbReference>
<gene>
    <name evidence="1" type="ORF">D0860_08595</name>
</gene>
<accession>A0A3M7GB72</accession>
<evidence type="ECO:0008006" key="3">
    <source>
        <dbReference type="Google" id="ProtNLM"/>
    </source>
</evidence>
<protein>
    <recommendedName>
        <fullName evidence="3">Retrotransposon gag domain-containing protein</fullName>
    </recommendedName>
</protein>
<proteinExistence type="predicted"/>
<dbReference type="EMBL" id="QWIS01000354">
    <property type="protein sequence ID" value="RMY97894.1"/>
    <property type="molecule type" value="Genomic_DNA"/>
</dbReference>
<evidence type="ECO:0000313" key="2">
    <source>
        <dbReference type="Proteomes" id="UP000280598"/>
    </source>
</evidence>
<evidence type="ECO:0000313" key="1">
    <source>
        <dbReference type="EMBL" id="RMY97894.1"/>
    </source>
</evidence>
<comment type="caution">
    <text evidence="1">The sequence shown here is derived from an EMBL/GenBank/DDBJ whole genome shotgun (WGS) entry which is preliminary data.</text>
</comment>
<name>A0A3M7GB72_HORWE</name>
<sequence length="158" mass="18697">DPKKTLLASSYLRGQVQQWIRPRLHENIDTKGIFNSWDNYVKAIRNIYGLSNEKQVAIRYTAKFREYSGKTGWDNQALLTMYYTRLKDDVKDELMRLGGSHDTLELMIQDAIEIDNKLYERKMEKRYNGQYRGRSSYNSTSWTRGSRRDPNAMELDII</sequence>
<dbReference type="VEuPathDB" id="FungiDB:BTJ68_14755"/>
<feature type="non-terminal residue" evidence="1">
    <location>
        <position position="1"/>
    </location>
</feature>
<organism evidence="1 2">
    <name type="scientific">Hortaea werneckii</name>
    <name type="common">Black yeast</name>
    <name type="synonym">Cladosporium werneckii</name>
    <dbReference type="NCBI Taxonomy" id="91943"/>
    <lineage>
        <taxon>Eukaryota</taxon>
        <taxon>Fungi</taxon>
        <taxon>Dikarya</taxon>
        <taxon>Ascomycota</taxon>
        <taxon>Pezizomycotina</taxon>
        <taxon>Dothideomycetes</taxon>
        <taxon>Dothideomycetidae</taxon>
        <taxon>Mycosphaerellales</taxon>
        <taxon>Teratosphaeriaceae</taxon>
        <taxon>Hortaea</taxon>
    </lineage>
</organism>
<dbReference type="AlphaFoldDB" id="A0A3M7GB72"/>
<reference evidence="1 2" key="1">
    <citation type="journal article" date="2018" name="BMC Genomics">
        <title>Genomic evidence for intraspecific hybridization in a clonal and extremely halotolerant yeast.</title>
        <authorList>
            <person name="Gostincar C."/>
            <person name="Stajich J.E."/>
            <person name="Zupancic J."/>
            <person name="Zalar P."/>
            <person name="Gunde-Cimerman N."/>
        </authorList>
    </citation>
    <scope>NUCLEOTIDE SEQUENCE [LARGE SCALE GENOMIC DNA]</scope>
    <source>
        <strain evidence="1 2">EXF-562</strain>
    </source>
</reference>